<evidence type="ECO:0000313" key="2">
    <source>
        <dbReference type="Proteomes" id="UP001603857"/>
    </source>
</evidence>
<comment type="caution">
    <text evidence="1">The sequence shown here is derived from an EMBL/GenBank/DDBJ whole genome shotgun (WGS) entry which is preliminary data.</text>
</comment>
<proteinExistence type="predicted"/>
<evidence type="ECO:0000313" key="1">
    <source>
        <dbReference type="EMBL" id="KAL2322165.1"/>
    </source>
</evidence>
<protein>
    <submittedName>
        <fullName evidence="1">Uncharacterized protein</fullName>
    </submittedName>
</protein>
<dbReference type="EMBL" id="JBGMDY010000009">
    <property type="protein sequence ID" value="KAL2322165.1"/>
    <property type="molecule type" value="Genomic_DNA"/>
</dbReference>
<keyword evidence="2" id="KW-1185">Reference proteome</keyword>
<sequence length="55" mass="6490">MFRSKPTLNYARSCHGCRFDTKTSKVKYRQIYVNLDHLFSLVFQYCAIVTNSCMC</sequence>
<accession>A0ABD1LF54</accession>
<dbReference type="AlphaFoldDB" id="A0ABD1LF54"/>
<gene>
    <name evidence="1" type="ORF">Fmac_026544</name>
</gene>
<reference evidence="1 2" key="1">
    <citation type="submission" date="2024-08" db="EMBL/GenBank/DDBJ databases">
        <title>Insights into the chromosomal genome structure of Flemingia macrophylla.</title>
        <authorList>
            <person name="Ding Y."/>
            <person name="Zhao Y."/>
            <person name="Bi W."/>
            <person name="Wu M."/>
            <person name="Zhao G."/>
            <person name="Gong Y."/>
            <person name="Li W."/>
            <person name="Zhang P."/>
        </authorList>
    </citation>
    <scope>NUCLEOTIDE SEQUENCE [LARGE SCALE GENOMIC DNA]</scope>
    <source>
        <strain evidence="1">DYQJB</strain>
        <tissue evidence="1">Leaf</tissue>
    </source>
</reference>
<organism evidence="1 2">
    <name type="scientific">Flemingia macrophylla</name>
    <dbReference type="NCBI Taxonomy" id="520843"/>
    <lineage>
        <taxon>Eukaryota</taxon>
        <taxon>Viridiplantae</taxon>
        <taxon>Streptophyta</taxon>
        <taxon>Embryophyta</taxon>
        <taxon>Tracheophyta</taxon>
        <taxon>Spermatophyta</taxon>
        <taxon>Magnoliopsida</taxon>
        <taxon>eudicotyledons</taxon>
        <taxon>Gunneridae</taxon>
        <taxon>Pentapetalae</taxon>
        <taxon>rosids</taxon>
        <taxon>fabids</taxon>
        <taxon>Fabales</taxon>
        <taxon>Fabaceae</taxon>
        <taxon>Papilionoideae</taxon>
        <taxon>50 kb inversion clade</taxon>
        <taxon>NPAAA clade</taxon>
        <taxon>indigoferoid/millettioid clade</taxon>
        <taxon>Phaseoleae</taxon>
        <taxon>Flemingia</taxon>
    </lineage>
</organism>
<dbReference type="Proteomes" id="UP001603857">
    <property type="component" value="Unassembled WGS sequence"/>
</dbReference>
<name>A0ABD1LF54_9FABA</name>